<dbReference type="RefSeq" id="WP_191842231.1">
    <property type="nucleotide sequence ID" value="NZ_BAAALB010000004.1"/>
</dbReference>
<proteinExistence type="predicted"/>
<keyword evidence="3" id="KW-1185">Reference proteome</keyword>
<organism evidence="2 3">
    <name type="scientific">Catellatospora chokoriensis</name>
    <dbReference type="NCBI Taxonomy" id="310353"/>
    <lineage>
        <taxon>Bacteria</taxon>
        <taxon>Bacillati</taxon>
        <taxon>Actinomycetota</taxon>
        <taxon>Actinomycetes</taxon>
        <taxon>Micromonosporales</taxon>
        <taxon>Micromonosporaceae</taxon>
        <taxon>Catellatospora</taxon>
    </lineage>
</organism>
<dbReference type="AlphaFoldDB" id="A0A8J3JKP0"/>
<dbReference type="Proteomes" id="UP000619293">
    <property type="component" value="Unassembled WGS sequence"/>
</dbReference>
<evidence type="ECO:0000256" key="1">
    <source>
        <dbReference type="SAM" id="SignalP"/>
    </source>
</evidence>
<comment type="caution">
    <text evidence="2">The sequence shown here is derived from an EMBL/GenBank/DDBJ whole genome shotgun (WGS) entry which is preliminary data.</text>
</comment>
<evidence type="ECO:0000313" key="2">
    <source>
        <dbReference type="EMBL" id="GIF86796.1"/>
    </source>
</evidence>
<accession>A0A8J3JKP0</accession>
<dbReference type="EMBL" id="BONG01000001">
    <property type="protein sequence ID" value="GIF86796.1"/>
    <property type="molecule type" value="Genomic_DNA"/>
</dbReference>
<keyword evidence="1" id="KW-0732">Signal</keyword>
<evidence type="ECO:0000313" key="3">
    <source>
        <dbReference type="Proteomes" id="UP000619293"/>
    </source>
</evidence>
<reference evidence="2 3" key="1">
    <citation type="submission" date="2021-01" db="EMBL/GenBank/DDBJ databases">
        <title>Whole genome shotgun sequence of Catellatospora chokoriensis NBRC 107358.</title>
        <authorList>
            <person name="Komaki H."/>
            <person name="Tamura T."/>
        </authorList>
    </citation>
    <scope>NUCLEOTIDE SEQUENCE [LARGE SCALE GENOMIC DNA]</scope>
    <source>
        <strain evidence="2 3">NBRC 107358</strain>
    </source>
</reference>
<dbReference type="PROSITE" id="PS51257">
    <property type="entry name" value="PROKAR_LIPOPROTEIN"/>
    <property type="match status" value="1"/>
</dbReference>
<name>A0A8J3JKP0_9ACTN</name>
<feature type="signal peptide" evidence="1">
    <location>
        <begin position="1"/>
        <end position="22"/>
    </location>
</feature>
<sequence length="389" mass="40001">MLSGRRTVALLLLVALAGGCTAAAPSPMPAPELRPSWRELTLPAPAGPAGRLVLRDATVCDGRWYVSGALADPAGVTRPAVWTSADGQTWRSLEFLGTSYYGERAVIYALGCRGDRIAMLGARSGGAHGNPRVTQWYGGPDGPLHEVIAGFQLYGGPDAVNTARLAGGPLGWAIAGNRLAGAAVWLSPDATGFGIREGLPELAGDARGETMAYDVLPVSGGWLMVGALSPADRIDRDAMAWTSPDGERWTRLPAPASPAYEQFDRVAVVAGTPHAVGLRGDRFGAWRLADGGWADAGAFGSTRPGPVAWVAGVAVADAGLLAAVSDGEMYRLWLMSPDQGWVSVATPAPLRAAGVSAAGVAGAGGRVLVIADDGSGAHLWITDLSAKHG</sequence>
<protein>
    <submittedName>
        <fullName evidence="2">Uncharacterized protein</fullName>
    </submittedName>
</protein>
<gene>
    <name evidence="2" type="ORF">Cch02nite_02400</name>
</gene>
<feature type="chain" id="PRO_5038446695" evidence="1">
    <location>
        <begin position="23"/>
        <end position="389"/>
    </location>
</feature>